<dbReference type="Proteomes" id="UP000252519">
    <property type="component" value="Unassembled WGS sequence"/>
</dbReference>
<name>A0A368GNV9_ANCCA</name>
<keyword evidence="2" id="KW-1185">Reference proteome</keyword>
<dbReference type="AlphaFoldDB" id="A0A368GNV9"/>
<accession>A0A368GNV9</accession>
<organism evidence="1 2">
    <name type="scientific">Ancylostoma caninum</name>
    <name type="common">Dog hookworm</name>
    <dbReference type="NCBI Taxonomy" id="29170"/>
    <lineage>
        <taxon>Eukaryota</taxon>
        <taxon>Metazoa</taxon>
        <taxon>Ecdysozoa</taxon>
        <taxon>Nematoda</taxon>
        <taxon>Chromadorea</taxon>
        <taxon>Rhabditida</taxon>
        <taxon>Rhabditina</taxon>
        <taxon>Rhabditomorpha</taxon>
        <taxon>Strongyloidea</taxon>
        <taxon>Ancylostomatidae</taxon>
        <taxon>Ancylostomatinae</taxon>
        <taxon>Ancylostoma</taxon>
    </lineage>
</organism>
<dbReference type="OrthoDB" id="418748at2759"/>
<comment type="caution">
    <text evidence="1">The sequence shown here is derived from an EMBL/GenBank/DDBJ whole genome shotgun (WGS) entry which is preliminary data.</text>
</comment>
<proteinExistence type="predicted"/>
<protein>
    <recommendedName>
        <fullName evidence="3">Reverse transcriptase domain-containing protein</fullName>
    </recommendedName>
</protein>
<gene>
    <name evidence="1" type="ORF">ANCCAN_07929</name>
</gene>
<evidence type="ECO:0000313" key="2">
    <source>
        <dbReference type="Proteomes" id="UP000252519"/>
    </source>
</evidence>
<evidence type="ECO:0008006" key="3">
    <source>
        <dbReference type="Google" id="ProtNLM"/>
    </source>
</evidence>
<dbReference type="EMBL" id="JOJR01000087">
    <property type="protein sequence ID" value="RCN46063.1"/>
    <property type="molecule type" value="Genomic_DNA"/>
</dbReference>
<dbReference type="STRING" id="29170.A0A368GNV9"/>
<evidence type="ECO:0000313" key="1">
    <source>
        <dbReference type="EMBL" id="RCN46063.1"/>
    </source>
</evidence>
<sequence length="86" mass="9639">MPRNVMVMKCGGGLAGTSPPFEACMGFYQRPALFLVLFILCMDTISDDLQSTAPWTLLYADDVMIDASTRDQLQQKVQASKYRLEQ</sequence>
<reference evidence="1 2" key="1">
    <citation type="submission" date="2014-10" db="EMBL/GenBank/DDBJ databases">
        <title>Draft genome of the hookworm Ancylostoma caninum.</title>
        <authorList>
            <person name="Mitreva M."/>
        </authorList>
    </citation>
    <scope>NUCLEOTIDE SEQUENCE [LARGE SCALE GENOMIC DNA]</scope>
    <source>
        <strain evidence="1 2">Baltimore</strain>
    </source>
</reference>